<comment type="caution">
    <text evidence="2">The sequence shown here is derived from an EMBL/GenBank/DDBJ whole genome shotgun (WGS) entry which is preliminary data.</text>
</comment>
<protein>
    <recommendedName>
        <fullName evidence="1">RapA2 cadherin-like domain-containing protein</fullName>
    </recommendedName>
</protein>
<feature type="non-terminal residue" evidence="2">
    <location>
        <position position="1"/>
    </location>
</feature>
<dbReference type="Pfam" id="PF13385">
    <property type="entry name" value="Laminin_G_3"/>
    <property type="match status" value="1"/>
</dbReference>
<proteinExistence type="predicted"/>
<feature type="non-terminal residue" evidence="2">
    <location>
        <position position="249"/>
    </location>
</feature>
<reference evidence="2" key="1">
    <citation type="journal article" date="2014" name="Front. Microbiol.">
        <title>High frequency of phylogenetically diverse reductive dehalogenase-homologous genes in deep subseafloor sedimentary metagenomes.</title>
        <authorList>
            <person name="Kawai M."/>
            <person name="Futagami T."/>
            <person name="Toyoda A."/>
            <person name="Takaki Y."/>
            <person name="Nishi S."/>
            <person name="Hori S."/>
            <person name="Arai W."/>
            <person name="Tsubouchi T."/>
            <person name="Morono Y."/>
            <person name="Uchiyama I."/>
            <person name="Ito T."/>
            <person name="Fujiyama A."/>
            <person name="Inagaki F."/>
            <person name="Takami H."/>
        </authorList>
    </citation>
    <scope>NUCLEOTIDE SEQUENCE</scope>
    <source>
        <strain evidence="2">Expedition CK06-06</strain>
    </source>
</reference>
<dbReference type="InterPro" id="IPR040853">
    <property type="entry name" value="RapA2_cadherin-like"/>
</dbReference>
<dbReference type="SUPFAM" id="SSF49899">
    <property type="entry name" value="Concanavalin A-like lectins/glucanases"/>
    <property type="match status" value="1"/>
</dbReference>
<sequence length="249" mass="26767">QGGTAWGATTVFNTSGGGNRLLPGVRNGEFQVHDGAWVESGTATVNNGSWHHVVVVLNDSGNTFSTYVDSNLDIDSDATTVSIAATDKFTFAMEWDTATASDFFNGTIDEVRISSTARFAAWIKFEYYNMANIDGSNYELTWDSEEEVGSAVFSWMPTYEQAGTYEVTFTVSDETSEDSEPITITVNDITDGPPMAVDDIASTLEDIPVTIDVLANDSAPDKNALTVASVTTPDRGTAIINADNTITYT</sequence>
<organism evidence="2">
    <name type="scientific">marine sediment metagenome</name>
    <dbReference type="NCBI Taxonomy" id="412755"/>
    <lineage>
        <taxon>unclassified sequences</taxon>
        <taxon>metagenomes</taxon>
        <taxon>ecological metagenomes</taxon>
    </lineage>
</organism>
<name>X0XSA1_9ZZZZ</name>
<evidence type="ECO:0000313" key="2">
    <source>
        <dbReference type="EMBL" id="GAG38217.1"/>
    </source>
</evidence>
<dbReference type="Gene3D" id="2.60.120.200">
    <property type="match status" value="1"/>
</dbReference>
<dbReference type="AlphaFoldDB" id="X0XSA1"/>
<gene>
    <name evidence="2" type="ORF">S01H1_67388</name>
</gene>
<feature type="domain" description="RapA2 cadherin-like" evidence="1">
    <location>
        <begin position="182"/>
        <end position="248"/>
    </location>
</feature>
<accession>X0XSA1</accession>
<dbReference type="Gene3D" id="2.60.40.10">
    <property type="entry name" value="Immunoglobulins"/>
    <property type="match status" value="1"/>
</dbReference>
<dbReference type="Pfam" id="PF17803">
    <property type="entry name" value="Cadherin_4"/>
    <property type="match status" value="1"/>
</dbReference>
<dbReference type="InterPro" id="IPR013783">
    <property type="entry name" value="Ig-like_fold"/>
</dbReference>
<dbReference type="InterPro" id="IPR013320">
    <property type="entry name" value="ConA-like_dom_sf"/>
</dbReference>
<dbReference type="EMBL" id="BARS01044626">
    <property type="protein sequence ID" value="GAG38217.1"/>
    <property type="molecule type" value="Genomic_DNA"/>
</dbReference>
<evidence type="ECO:0000259" key="1">
    <source>
        <dbReference type="Pfam" id="PF17803"/>
    </source>
</evidence>